<evidence type="ECO:0000313" key="2">
    <source>
        <dbReference type="EMBL" id="AKB43753.1"/>
    </source>
</evidence>
<gene>
    <name evidence="2" type="ORF">MSVAZ_1484</name>
</gene>
<evidence type="ECO:0008006" key="4">
    <source>
        <dbReference type="Google" id="ProtNLM"/>
    </source>
</evidence>
<dbReference type="STRING" id="1434123.MSVAZ_1484"/>
<dbReference type="Pfam" id="PF13576">
    <property type="entry name" value="Pentapeptide_3"/>
    <property type="match status" value="2"/>
</dbReference>
<dbReference type="AlphaFoldDB" id="A0A0E3Q595"/>
<proteinExistence type="predicted"/>
<keyword evidence="1" id="KW-0812">Transmembrane</keyword>
<keyword evidence="1" id="KW-1133">Transmembrane helix</keyword>
<sequence length="630" mass="72209">MKVRTLIFCIILSTVVVLLLSTATQATEYRDVKAEEILKQIENREEVNLTNCHITGEFNVSTIKLETVPNPYFYKLLNEGYGQKTIISYGVNENSSVIKSNITIKNSTFDTYTDFSNVLFNNSVSFEGTNFFTVNFCGSTFNNYADFSNASFDKFCNFWGVNFGNNATFRDVIFGNSANFGSAIFSNNATFINTTFNDYTDFSNASFGNSTNFRDATFDDYTDFSNANFDGITYFSNTHFGDFTDFSDAKFCNFGNFTWVNLGNNTTFIDTIFGNSANFSNANFGNNVNLWNATFDNYTDFYNTTFDSSANFMDVNFGNYSNFQDAQFGDSIKFSWTNFGNYSNFQYAQFGDSIKFSWTNFGNSVTFSEANFGNSADFSNANFGNFMNFQSVRFGKFATFIDIRFTDTIKFIVPDASENIITDGKTCSLFRKNYDSETRYKDADNIYYNYRIHDQERKSRRDISKWIDFICWIICGYGLRPWNAIMCGFGIIGFFSIVYANPIIYKKIPIPLPHISLKRSNRLIPFIDFKNSTILKIYIPVSWNISWEKTSDRVVTVKFQEPAIVNGCNQRQKVSTRDIVSYSIRTFLFMNNGKWYNRDNFGKWVIAEGVLGWSILGILMATITKLIIRI</sequence>
<dbReference type="HOGENOM" id="CLU_037711_1_0_2"/>
<dbReference type="PATRIC" id="fig|1434123.4.peg.1773"/>
<dbReference type="EMBL" id="CP009520">
    <property type="protein sequence ID" value="AKB43753.1"/>
    <property type="molecule type" value="Genomic_DNA"/>
</dbReference>
<keyword evidence="3" id="KW-1185">Reference proteome</keyword>
<organism evidence="2 3">
    <name type="scientific">Methanosarcina vacuolata Z-761</name>
    <dbReference type="NCBI Taxonomy" id="1434123"/>
    <lineage>
        <taxon>Archaea</taxon>
        <taxon>Methanobacteriati</taxon>
        <taxon>Methanobacteriota</taxon>
        <taxon>Stenosarchaea group</taxon>
        <taxon>Methanomicrobia</taxon>
        <taxon>Methanosarcinales</taxon>
        <taxon>Methanosarcinaceae</taxon>
        <taxon>Methanosarcina</taxon>
    </lineage>
</organism>
<dbReference type="Gene3D" id="2.160.20.80">
    <property type="entry name" value="E3 ubiquitin-protein ligase SopA"/>
    <property type="match status" value="1"/>
</dbReference>
<keyword evidence="1" id="KW-0472">Membrane</keyword>
<dbReference type="InterPro" id="IPR001646">
    <property type="entry name" value="5peptide_repeat"/>
</dbReference>
<feature type="transmembrane region" description="Helical" evidence="1">
    <location>
        <begin position="604"/>
        <end position="628"/>
    </location>
</feature>
<evidence type="ECO:0000313" key="3">
    <source>
        <dbReference type="Proteomes" id="UP000033096"/>
    </source>
</evidence>
<dbReference type="KEGG" id="mvc:MSVAZ_1484"/>
<accession>A0A0E3Q595</accession>
<name>A0A0E3Q595_9EURY</name>
<reference evidence="2 3" key="1">
    <citation type="submission" date="2014-07" db="EMBL/GenBank/DDBJ databases">
        <title>Methanogenic archaea and the global carbon cycle.</title>
        <authorList>
            <person name="Henriksen J.R."/>
            <person name="Luke J."/>
            <person name="Reinhart S."/>
            <person name="Benedict M.N."/>
            <person name="Youngblut N.D."/>
            <person name="Metcalf M.E."/>
            <person name="Whitaker R.J."/>
            <person name="Metcalf W.W."/>
        </authorList>
    </citation>
    <scope>NUCLEOTIDE SEQUENCE [LARGE SCALE GENOMIC DNA]</scope>
    <source>
        <strain evidence="2 3">Z-761</strain>
    </source>
</reference>
<feature type="transmembrane region" description="Helical" evidence="1">
    <location>
        <begin position="481"/>
        <end position="500"/>
    </location>
</feature>
<protein>
    <recommendedName>
        <fullName evidence="4">Pentapeptide repeat family protein</fullName>
    </recommendedName>
</protein>
<dbReference type="Proteomes" id="UP000033096">
    <property type="component" value="Chromosome"/>
</dbReference>
<evidence type="ECO:0000256" key="1">
    <source>
        <dbReference type="SAM" id="Phobius"/>
    </source>
</evidence>